<evidence type="ECO:0000256" key="1">
    <source>
        <dbReference type="SAM" id="Phobius"/>
    </source>
</evidence>
<keyword evidence="1" id="KW-0472">Membrane</keyword>
<dbReference type="EMBL" id="JBHTLY010000001">
    <property type="protein sequence ID" value="MFD1200579.1"/>
    <property type="molecule type" value="Genomic_DNA"/>
</dbReference>
<organism evidence="2 3">
    <name type="scientific">Leucobacter albus</name>
    <dbReference type="NCBI Taxonomy" id="272210"/>
    <lineage>
        <taxon>Bacteria</taxon>
        <taxon>Bacillati</taxon>
        <taxon>Actinomycetota</taxon>
        <taxon>Actinomycetes</taxon>
        <taxon>Micrococcales</taxon>
        <taxon>Microbacteriaceae</taxon>
        <taxon>Leucobacter</taxon>
    </lineage>
</organism>
<keyword evidence="1" id="KW-0812">Transmembrane</keyword>
<protein>
    <recommendedName>
        <fullName evidence="4">Transmembrane protein</fullName>
    </recommendedName>
</protein>
<reference evidence="3" key="1">
    <citation type="journal article" date="2019" name="Int. J. Syst. Evol. Microbiol.">
        <title>The Global Catalogue of Microorganisms (GCM) 10K type strain sequencing project: providing services to taxonomists for standard genome sequencing and annotation.</title>
        <authorList>
            <consortium name="The Broad Institute Genomics Platform"/>
            <consortium name="The Broad Institute Genome Sequencing Center for Infectious Disease"/>
            <person name="Wu L."/>
            <person name="Ma J."/>
        </authorList>
    </citation>
    <scope>NUCLEOTIDE SEQUENCE [LARGE SCALE GENOMIC DNA]</scope>
    <source>
        <strain evidence="3">CCUG 50213</strain>
    </source>
</reference>
<feature type="transmembrane region" description="Helical" evidence="1">
    <location>
        <begin position="116"/>
        <end position="137"/>
    </location>
</feature>
<feature type="transmembrane region" description="Helical" evidence="1">
    <location>
        <begin position="85"/>
        <end position="110"/>
    </location>
</feature>
<evidence type="ECO:0000313" key="3">
    <source>
        <dbReference type="Proteomes" id="UP001597181"/>
    </source>
</evidence>
<keyword evidence="3" id="KW-1185">Reference proteome</keyword>
<sequence length="150" mass="16318">MEKDPTPQEAMATLAEAEQQNIARLQRPARYWPTLGLMLAVFALLPYTRSWPMLLQYLIPPATVIAIGAVAAWKQPSAVRKLRLSGSMTLGLIGFAAAAGVLGGLSTALYAEHGWWWLPAVAAAALFALVTFGGRALDRFWARRASRGLR</sequence>
<feature type="transmembrane region" description="Helical" evidence="1">
    <location>
        <begin position="54"/>
        <end position="73"/>
    </location>
</feature>
<dbReference type="RefSeq" id="WP_343958906.1">
    <property type="nucleotide sequence ID" value="NZ_BAAAKZ010000003.1"/>
</dbReference>
<proteinExistence type="predicted"/>
<gene>
    <name evidence="2" type="ORF">ACFQ3U_01550</name>
</gene>
<feature type="transmembrane region" description="Helical" evidence="1">
    <location>
        <begin position="31"/>
        <end position="48"/>
    </location>
</feature>
<accession>A0ABW3TK15</accession>
<keyword evidence="1" id="KW-1133">Transmembrane helix</keyword>
<evidence type="ECO:0000313" key="2">
    <source>
        <dbReference type="EMBL" id="MFD1200579.1"/>
    </source>
</evidence>
<evidence type="ECO:0008006" key="4">
    <source>
        <dbReference type="Google" id="ProtNLM"/>
    </source>
</evidence>
<name>A0ABW3TK15_9MICO</name>
<comment type="caution">
    <text evidence="2">The sequence shown here is derived from an EMBL/GenBank/DDBJ whole genome shotgun (WGS) entry which is preliminary data.</text>
</comment>
<dbReference type="Proteomes" id="UP001597181">
    <property type="component" value="Unassembled WGS sequence"/>
</dbReference>